<protein>
    <submittedName>
        <fullName evidence="2">Uncharacterized protein</fullName>
    </submittedName>
</protein>
<gene>
    <name evidence="2" type="ORF">EVOR1521_LOCUS11963</name>
</gene>
<evidence type="ECO:0000313" key="3">
    <source>
        <dbReference type="Proteomes" id="UP001178507"/>
    </source>
</evidence>
<dbReference type="SUPFAM" id="SSF49899">
    <property type="entry name" value="Concanavalin A-like lectins/glucanases"/>
    <property type="match status" value="2"/>
</dbReference>
<organism evidence="2 3">
    <name type="scientific">Effrenium voratum</name>
    <dbReference type="NCBI Taxonomy" id="2562239"/>
    <lineage>
        <taxon>Eukaryota</taxon>
        <taxon>Sar</taxon>
        <taxon>Alveolata</taxon>
        <taxon>Dinophyceae</taxon>
        <taxon>Suessiales</taxon>
        <taxon>Symbiodiniaceae</taxon>
        <taxon>Effrenium</taxon>
    </lineage>
</organism>
<comment type="caution">
    <text evidence="2">The sequence shown here is derived from an EMBL/GenBank/DDBJ whole genome shotgun (WGS) entry which is preliminary data.</text>
</comment>
<evidence type="ECO:0000313" key="2">
    <source>
        <dbReference type="EMBL" id="CAJ1385340.1"/>
    </source>
</evidence>
<dbReference type="Proteomes" id="UP001178507">
    <property type="component" value="Unassembled WGS sequence"/>
</dbReference>
<keyword evidence="3" id="KW-1185">Reference proteome</keyword>
<keyword evidence="1" id="KW-0732">Signal</keyword>
<accession>A0AA36ICZ7</accession>
<name>A0AA36ICZ7_9DINO</name>
<dbReference type="AlphaFoldDB" id="A0AA36ICZ7"/>
<evidence type="ECO:0000256" key="1">
    <source>
        <dbReference type="SAM" id="SignalP"/>
    </source>
</evidence>
<sequence>MRWLALLGLFEAEAQAPARLAVFDACDDAVNTEYDLQGTTGSGAPFYKAVESDLHIYFDPSCDASTGDSRWIIDRLDGTPDRNATEDLDGNLLCSHIAYLSSSDVALPVGSTSWIMECSGSTQTLDLTLEEVNRVGYQTAPAFFCSYNCGTTRGQVTRPGKCYGTSEVFATRGVSWMLLVTRAAEAGAGQNIPPLTDEWATYSAQDMTWEGWFHVNEAPAERSMLMGTFGTNDAETLYSGLHRRRHGAVWIDPDGSVGLSSNTGTTSGFIQGPQLVDGKWHHVAAVWNQTAGGGAQIAKSFKLMHVRYSTIIGNQDMREELTARMEEAMALEANASATDVWFYYADEQIIGGEGRLLVSFVVNCPIETVDMMLARLVSSHTFENRMLWALFNVTLITNAFTGLAPVQDNVYIYDDVFPTITYVGIAHLYVDGVAFPGLVIYSPNEENIADNGQFLVGGGHQARPVDLEVANLRLWSVALTQEQLAQQAQVCQVPDSESFIGGAWPFSLHGAWPLNGNFTNAFGPFANFSEQSVWEEQLGSGYNSVDAMNYPYWKNLLTAEVVQTYTQSMYHHMSRKLGGGFVRGGVCNFNACPAISPVNACPLQRSVGFASSAECEEFAGFNFCRLAGSTRNRPSMPHLQGCHL</sequence>
<dbReference type="Gene3D" id="2.60.120.200">
    <property type="match status" value="2"/>
</dbReference>
<feature type="signal peptide" evidence="1">
    <location>
        <begin position="1"/>
        <end position="16"/>
    </location>
</feature>
<dbReference type="Pfam" id="PF13385">
    <property type="entry name" value="Laminin_G_3"/>
    <property type="match status" value="1"/>
</dbReference>
<proteinExistence type="predicted"/>
<reference evidence="2" key="1">
    <citation type="submission" date="2023-08" db="EMBL/GenBank/DDBJ databases">
        <authorList>
            <person name="Chen Y."/>
            <person name="Shah S."/>
            <person name="Dougan E. K."/>
            <person name="Thang M."/>
            <person name="Chan C."/>
        </authorList>
    </citation>
    <scope>NUCLEOTIDE SEQUENCE</scope>
</reference>
<dbReference type="EMBL" id="CAUJNA010001224">
    <property type="protein sequence ID" value="CAJ1385340.1"/>
    <property type="molecule type" value="Genomic_DNA"/>
</dbReference>
<feature type="chain" id="PRO_5041388727" evidence="1">
    <location>
        <begin position="17"/>
        <end position="644"/>
    </location>
</feature>
<dbReference type="InterPro" id="IPR013320">
    <property type="entry name" value="ConA-like_dom_sf"/>
</dbReference>